<organism evidence="8 9">
    <name type="scientific">Xenorhabdus taiwanensis</name>
    <dbReference type="NCBI Taxonomy" id="3085177"/>
    <lineage>
        <taxon>Bacteria</taxon>
        <taxon>Pseudomonadati</taxon>
        <taxon>Pseudomonadota</taxon>
        <taxon>Gammaproteobacteria</taxon>
        <taxon>Enterobacterales</taxon>
        <taxon>Morganellaceae</taxon>
        <taxon>Xenorhabdus</taxon>
    </lineage>
</organism>
<evidence type="ECO:0000256" key="4">
    <source>
        <dbReference type="ARBA" id="ARBA00023211"/>
    </source>
</evidence>
<dbReference type="InterPro" id="IPR005923">
    <property type="entry name" value="HutG"/>
</dbReference>
<dbReference type="SUPFAM" id="SSF52768">
    <property type="entry name" value="Arginase/deacetylase"/>
    <property type="match status" value="1"/>
</dbReference>
<keyword evidence="4 5" id="KW-0464">Manganese</keyword>
<dbReference type="InterPro" id="IPR023696">
    <property type="entry name" value="Ureohydrolase_dom_sf"/>
</dbReference>
<evidence type="ECO:0000313" key="9">
    <source>
        <dbReference type="Proteomes" id="UP001529514"/>
    </source>
</evidence>
<feature type="binding site" evidence="5">
    <location>
        <position position="257"/>
    </location>
    <ligand>
        <name>Mn(2+)</name>
        <dbReference type="ChEBI" id="CHEBI:29035"/>
        <label>2</label>
    </ligand>
</feature>
<sequence length="330" mass="36745">MALINGDEGKNMNLWHPTSENIWQGRNDLAEANNALRLFQTIKQPARFSPAEFPHHIALLGFECDEGVKLNQGRPGAKIGPEYLRQSLANLASYDGHDRLVDLGNIRANSGALSEAQQALSDAVYECQQHNMKTLIFGGGHETAFAHGMGIYRAFSEQRVGIINFDAHLDLRNSPQPTSGTPFRQLAHYCQQHQRPFNYSCVGASLASNTQALLDEANHLDVTIIWDTHCVESMLDKVQQQLQDIINQVDIIYMTIDLDVLPIWQMPAVSAPAALGVPLERLLPLVHLICQSKKLQAVDLVELNPSYDIQGMGGKAAARLAWQLVHWWNK</sequence>
<accession>A0ABM8JXU2</accession>
<comment type="catalytic activity">
    <reaction evidence="5">
        <text>N-formimidoyl-L-glutamate + H2O = formamide + L-glutamate</text>
        <dbReference type="Rhea" id="RHEA:22492"/>
        <dbReference type="ChEBI" id="CHEBI:15377"/>
        <dbReference type="ChEBI" id="CHEBI:16397"/>
        <dbReference type="ChEBI" id="CHEBI:29985"/>
        <dbReference type="ChEBI" id="CHEBI:58928"/>
        <dbReference type="EC" id="3.5.3.8"/>
    </reaction>
</comment>
<comment type="cofactor">
    <cofactor evidence="5">
        <name>Mn(2+)</name>
        <dbReference type="ChEBI" id="CHEBI:29035"/>
    </cofactor>
    <text evidence="5">Binds 2 manganese ions per subunit.</text>
</comment>
<feature type="binding site" evidence="5">
    <location>
        <position position="166"/>
    </location>
    <ligand>
        <name>Mn(2+)</name>
        <dbReference type="ChEBI" id="CHEBI:29035"/>
        <label>1</label>
    </ligand>
</feature>
<keyword evidence="2 5" id="KW-0378">Hydrolase</keyword>
<keyword evidence="1 5" id="KW-0479">Metal-binding</keyword>
<reference evidence="8 9" key="1">
    <citation type="submission" date="2023-10" db="EMBL/GenBank/DDBJ databases">
        <title>Xenorhabdus taiwanensis sp. nov., a symbiotic bacterium associated with the entomopathogenic nematode Steinernema taiwanensis.</title>
        <authorList>
            <person name="Tseng C.T."/>
            <person name="Shu H.Y."/>
            <person name="Chen M.H."/>
            <person name="Fang Y.J."/>
            <person name="Wu T.L."/>
            <person name="Lin Y.C."/>
            <person name="Huang C.J."/>
        </authorList>
    </citation>
    <scope>NUCLEOTIDE SEQUENCE [LARGE SCALE GENOMIC DNA]</scope>
    <source>
        <strain evidence="8 9">TCT-1</strain>
    </source>
</reference>
<dbReference type="Proteomes" id="UP001529514">
    <property type="component" value="Chromosome"/>
</dbReference>
<dbReference type="EMBL" id="AP028978">
    <property type="protein sequence ID" value="BET97514.1"/>
    <property type="molecule type" value="Genomic_DNA"/>
</dbReference>
<comment type="pathway">
    <text evidence="5">Amino-acid degradation; L-histidine degradation into L-glutamate; L-glutamate from N-formimidoyl-L-glutamate (hydrolase route): step 1/1.</text>
</comment>
<proteinExistence type="inferred from homology"/>
<feature type="binding site" evidence="5">
    <location>
        <position position="168"/>
    </location>
    <ligand>
        <name>Mn(2+)</name>
        <dbReference type="ChEBI" id="CHEBI:29035"/>
        <label>2</label>
    </ligand>
</feature>
<evidence type="ECO:0000256" key="6">
    <source>
        <dbReference type="NCBIfam" id="TIGR01227"/>
    </source>
</evidence>
<dbReference type="PIRSF" id="PIRSF036979">
    <property type="entry name" value="Arginase"/>
    <property type="match status" value="1"/>
</dbReference>
<feature type="binding site" evidence="5">
    <location>
        <position position="166"/>
    </location>
    <ligand>
        <name>Mn(2+)</name>
        <dbReference type="ChEBI" id="CHEBI:29035"/>
        <label>2</label>
    </ligand>
</feature>
<evidence type="ECO:0000256" key="7">
    <source>
        <dbReference type="PROSITE-ProRule" id="PRU00742"/>
    </source>
</evidence>
<dbReference type="InterPro" id="IPR006035">
    <property type="entry name" value="Ureohydrolase"/>
</dbReference>
<evidence type="ECO:0000256" key="1">
    <source>
        <dbReference type="ARBA" id="ARBA00022723"/>
    </source>
</evidence>
<evidence type="ECO:0000313" key="8">
    <source>
        <dbReference type="EMBL" id="BET97514.1"/>
    </source>
</evidence>
<dbReference type="PANTHER" id="PTHR11358">
    <property type="entry name" value="ARGINASE/AGMATINASE"/>
    <property type="match status" value="1"/>
</dbReference>
<dbReference type="PROSITE" id="PS51409">
    <property type="entry name" value="ARGINASE_2"/>
    <property type="match status" value="1"/>
</dbReference>
<dbReference type="CDD" id="cd09988">
    <property type="entry name" value="Formimidoylglutamase"/>
    <property type="match status" value="1"/>
</dbReference>
<gene>
    <name evidence="5 8" type="primary">hutG</name>
    <name evidence="8" type="ORF">TCT1_24350</name>
</gene>
<dbReference type="Gene3D" id="3.40.800.10">
    <property type="entry name" value="Ureohydrolase domain"/>
    <property type="match status" value="1"/>
</dbReference>
<dbReference type="NCBIfam" id="TIGR01227">
    <property type="entry name" value="hutG"/>
    <property type="match status" value="1"/>
</dbReference>
<dbReference type="Pfam" id="PF00491">
    <property type="entry name" value="Arginase"/>
    <property type="match status" value="1"/>
</dbReference>
<keyword evidence="9" id="KW-1185">Reference proteome</keyword>
<keyword evidence="3 5" id="KW-0369">Histidine metabolism</keyword>
<feature type="binding site" evidence="5">
    <location>
        <position position="141"/>
    </location>
    <ligand>
        <name>Mn(2+)</name>
        <dbReference type="ChEBI" id="CHEBI:29035"/>
        <label>1</label>
    </ligand>
</feature>
<evidence type="ECO:0000256" key="3">
    <source>
        <dbReference type="ARBA" id="ARBA00022808"/>
    </source>
</evidence>
<comment type="function">
    <text evidence="5">Catalyzes the conversion of N-formimidoyl-L-glutamate to L-glutamate and formamide.</text>
</comment>
<dbReference type="PANTHER" id="PTHR11358:SF35">
    <property type="entry name" value="FORMIMIDOYLGLUTAMASE"/>
    <property type="match status" value="1"/>
</dbReference>
<feature type="binding site" evidence="5">
    <location>
        <position position="170"/>
    </location>
    <ligand>
        <name>Mn(2+)</name>
        <dbReference type="ChEBI" id="CHEBI:29035"/>
        <label>1</label>
    </ligand>
</feature>
<dbReference type="EC" id="3.5.3.8" evidence="5 6"/>
<feature type="binding site" evidence="5">
    <location>
        <position position="257"/>
    </location>
    <ligand>
        <name>Mn(2+)</name>
        <dbReference type="ChEBI" id="CHEBI:29035"/>
        <label>1</label>
    </ligand>
</feature>
<dbReference type="HAMAP" id="MF_00737">
    <property type="entry name" value="Formimidoylglutam"/>
    <property type="match status" value="1"/>
</dbReference>
<evidence type="ECO:0000256" key="2">
    <source>
        <dbReference type="ARBA" id="ARBA00022801"/>
    </source>
</evidence>
<evidence type="ECO:0000256" key="5">
    <source>
        <dbReference type="HAMAP-Rule" id="MF_00737"/>
    </source>
</evidence>
<comment type="similarity">
    <text evidence="5 7">Belongs to the arginase family.</text>
</comment>
<protein>
    <recommendedName>
        <fullName evidence="5 6">Formimidoylglutamase</fullName>
        <ecNumber evidence="5 6">3.5.3.8</ecNumber>
    </recommendedName>
    <alternativeName>
        <fullName evidence="5">Formiminoglutamase</fullName>
    </alternativeName>
    <alternativeName>
        <fullName evidence="5">Formiminoglutamate hydrolase</fullName>
    </alternativeName>
</protein>
<feature type="binding site" evidence="5">
    <location>
        <position position="259"/>
    </location>
    <ligand>
        <name>Mn(2+)</name>
        <dbReference type="ChEBI" id="CHEBI:29035"/>
        <label>2</label>
    </ligand>
</feature>
<name>A0ABM8JXU2_9GAMM</name>